<dbReference type="InterPro" id="IPR036028">
    <property type="entry name" value="SH3-like_dom_sf"/>
</dbReference>
<feature type="transmembrane region" description="Helical" evidence="1">
    <location>
        <begin position="25"/>
        <end position="49"/>
    </location>
</feature>
<dbReference type="OrthoDB" id="5340910at2759"/>
<keyword evidence="1" id="KW-0812">Transmembrane</keyword>
<sequence length="294" mass="32518">MAPYTPHTLFSRDTTNNSNNKITPVVIAGFSVAGVIVLAIVAWLIIRFYRKRSQKERKEERNGAFLTVKGIVKEWEDEKEASTVTSNPNVFSRTQIGRSIVMPNKSIVRPDATKEEIIQYHKDIGTITRPFSFSLNPPRISGHSPSNSSSGRPVSTVSFLTADFSPRRSSFMSFDKRSSTASAFSTSSSSRGVEKRKVRQLFNPVLPDELVINLGEKITVVQSFDDGWCIVGRDSVFKSGDIEMGAVPAWVFVKPIKGLKASRPMRSSSLGVTVEMDAGPGFSSRDELVSWSNF</sequence>
<protein>
    <recommendedName>
        <fullName evidence="4">SH3 domain-containing protein</fullName>
    </recommendedName>
</protein>
<keyword evidence="3" id="KW-1185">Reference proteome</keyword>
<proteinExistence type="predicted"/>
<dbReference type="EMBL" id="SGPL01000174">
    <property type="protein sequence ID" value="THH16103.1"/>
    <property type="molecule type" value="Genomic_DNA"/>
</dbReference>
<evidence type="ECO:0000256" key="1">
    <source>
        <dbReference type="SAM" id="Phobius"/>
    </source>
</evidence>
<accession>A0A4V3XF45</accession>
<evidence type="ECO:0008006" key="4">
    <source>
        <dbReference type="Google" id="ProtNLM"/>
    </source>
</evidence>
<comment type="caution">
    <text evidence="2">The sequence shown here is derived from an EMBL/GenBank/DDBJ whole genome shotgun (WGS) entry which is preliminary data.</text>
</comment>
<dbReference type="Proteomes" id="UP000310158">
    <property type="component" value="Unassembled WGS sequence"/>
</dbReference>
<name>A0A4V3XF45_9AGAM</name>
<dbReference type="SUPFAM" id="SSF50044">
    <property type="entry name" value="SH3-domain"/>
    <property type="match status" value="1"/>
</dbReference>
<keyword evidence="1" id="KW-1133">Transmembrane helix</keyword>
<evidence type="ECO:0000313" key="3">
    <source>
        <dbReference type="Proteomes" id="UP000310158"/>
    </source>
</evidence>
<keyword evidence="1" id="KW-0472">Membrane</keyword>
<reference evidence="2 3" key="1">
    <citation type="submission" date="2019-02" db="EMBL/GenBank/DDBJ databases">
        <title>Genome sequencing of the rare red list fungi Bondarzewia mesenterica.</title>
        <authorList>
            <person name="Buettner E."/>
            <person name="Kellner H."/>
        </authorList>
    </citation>
    <scope>NUCLEOTIDE SEQUENCE [LARGE SCALE GENOMIC DNA]</scope>
    <source>
        <strain evidence="2 3">DSM 108281</strain>
    </source>
</reference>
<organism evidence="2 3">
    <name type="scientific">Bondarzewia mesenterica</name>
    <dbReference type="NCBI Taxonomy" id="1095465"/>
    <lineage>
        <taxon>Eukaryota</taxon>
        <taxon>Fungi</taxon>
        <taxon>Dikarya</taxon>
        <taxon>Basidiomycota</taxon>
        <taxon>Agaricomycotina</taxon>
        <taxon>Agaricomycetes</taxon>
        <taxon>Russulales</taxon>
        <taxon>Bondarzewiaceae</taxon>
        <taxon>Bondarzewia</taxon>
    </lineage>
</organism>
<gene>
    <name evidence="2" type="ORF">EW146_g4482</name>
</gene>
<dbReference type="AlphaFoldDB" id="A0A4V3XF45"/>
<evidence type="ECO:0000313" key="2">
    <source>
        <dbReference type="EMBL" id="THH16103.1"/>
    </source>
</evidence>